<evidence type="ECO:0008006" key="3">
    <source>
        <dbReference type="Google" id="ProtNLM"/>
    </source>
</evidence>
<dbReference type="EMBL" id="CATZLL010000022">
    <property type="protein sequence ID" value="CAJ0822435.1"/>
    <property type="molecule type" value="Genomic_DNA"/>
</dbReference>
<dbReference type="RefSeq" id="WP_316682784.1">
    <property type="nucleotide sequence ID" value="NZ_CATZLL010000022.1"/>
</dbReference>
<evidence type="ECO:0000313" key="2">
    <source>
        <dbReference type="Proteomes" id="UP001189757"/>
    </source>
</evidence>
<name>A0ABM9KB99_9RALS</name>
<organism evidence="1 2">
    <name type="scientific">Ralstonia flaminis</name>
    <dbReference type="NCBI Taxonomy" id="3058597"/>
    <lineage>
        <taxon>Bacteria</taxon>
        <taxon>Pseudomonadati</taxon>
        <taxon>Pseudomonadota</taxon>
        <taxon>Betaproteobacteria</taxon>
        <taxon>Burkholderiales</taxon>
        <taxon>Burkholderiaceae</taxon>
        <taxon>Ralstonia</taxon>
    </lineage>
</organism>
<dbReference type="Pfam" id="PF03692">
    <property type="entry name" value="CxxCxxCC"/>
    <property type="match status" value="1"/>
</dbReference>
<dbReference type="Proteomes" id="UP001189757">
    <property type="component" value="Unassembled WGS sequence"/>
</dbReference>
<reference evidence="1 2" key="1">
    <citation type="submission" date="2023-07" db="EMBL/GenBank/DDBJ databases">
        <authorList>
            <person name="Peeters C."/>
        </authorList>
    </citation>
    <scope>NUCLEOTIDE SEQUENCE [LARGE SCALE GENOMIC DNA]</scope>
    <source>
        <strain evidence="1 2">LMG 18101</strain>
    </source>
</reference>
<dbReference type="InterPro" id="IPR005358">
    <property type="entry name" value="Puta_zinc/iron-chelating_dom"/>
</dbReference>
<evidence type="ECO:0000313" key="1">
    <source>
        <dbReference type="EMBL" id="CAJ0822435.1"/>
    </source>
</evidence>
<proteinExistence type="predicted"/>
<comment type="caution">
    <text evidence="1">The sequence shown here is derived from an EMBL/GenBank/DDBJ whole genome shotgun (WGS) entry which is preliminary data.</text>
</comment>
<keyword evidence="2" id="KW-1185">Reference proteome</keyword>
<gene>
    <name evidence="1" type="ORF">LMG18101_05004</name>
</gene>
<accession>A0ABM9KB99</accession>
<sequence>MHERNGAGSTDAEHARAEALQQRDLFMASVSKELLEEEDTIARTVGLMNSGARPKLRKIYALVDKLVDAAGPFVACKRGCSACCHININITEVEAQVIEEQTGRRYTRLATPVRHPLDKFTGVPCPFLVDGACSIYSVRPFMCRHHLSFNLDAYWCAPERAHLAEMPMVSFGAAKQAHRSVTRLDTGGIHGDIRDFFP</sequence>
<protein>
    <recommendedName>
        <fullName evidence="3">YkgJ family cysteine cluster protein</fullName>
    </recommendedName>
</protein>